<dbReference type="Proteomes" id="UP001187192">
    <property type="component" value="Unassembled WGS sequence"/>
</dbReference>
<keyword evidence="2" id="KW-1185">Reference proteome</keyword>
<proteinExistence type="predicted"/>
<dbReference type="AlphaFoldDB" id="A0AA88CSX6"/>
<name>A0AA88CSX6_FICCA</name>
<accession>A0AA88CSX6</accession>
<sequence>MHPIESKVYISGKESLDLADPNLPRLWFAFGFHVIHRIRSDTTPAKEVKIHDSFHDFYHEFDRLMLASFNESKAVVESMLSNVQIPFSVDKENDQIHWKEHDEENLVLLDSLDDVVIKILKGVVRVDVGHTKAEMIVTIDKHTIISREEFERLFSSSSTFGSKNNKRKISGDVHYNNYDYDFDDECSAIEDSLLNNLDRCPRKNKQKGARMRKVYTGDDD</sequence>
<evidence type="ECO:0000313" key="1">
    <source>
        <dbReference type="EMBL" id="GMN30385.1"/>
    </source>
</evidence>
<gene>
    <name evidence="1" type="ORF">TIFTF001_002764</name>
</gene>
<comment type="caution">
    <text evidence="1">The sequence shown here is derived from an EMBL/GenBank/DDBJ whole genome shotgun (WGS) entry which is preliminary data.</text>
</comment>
<protein>
    <submittedName>
        <fullName evidence="1">Uncharacterized protein</fullName>
    </submittedName>
</protein>
<evidence type="ECO:0000313" key="2">
    <source>
        <dbReference type="Proteomes" id="UP001187192"/>
    </source>
</evidence>
<reference evidence="1" key="1">
    <citation type="submission" date="2023-07" db="EMBL/GenBank/DDBJ databases">
        <title>draft genome sequence of fig (Ficus carica).</title>
        <authorList>
            <person name="Takahashi T."/>
            <person name="Nishimura K."/>
        </authorList>
    </citation>
    <scope>NUCLEOTIDE SEQUENCE</scope>
</reference>
<organism evidence="1 2">
    <name type="scientific">Ficus carica</name>
    <name type="common">Common fig</name>
    <dbReference type="NCBI Taxonomy" id="3494"/>
    <lineage>
        <taxon>Eukaryota</taxon>
        <taxon>Viridiplantae</taxon>
        <taxon>Streptophyta</taxon>
        <taxon>Embryophyta</taxon>
        <taxon>Tracheophyta</taxon>
        <taxon>Spermatophyta</taxon>
        <taxon>Magnoliopsida</taxon>
        <taxon>eudicotyledons</taxon>
        <taxon>Gunneridae</taxon>
        <taxon>Pentapetalae</taxon>
        <taxon>rosids</taxon>
        <taxon>fabids</taxon>
        <taxon>Rosales</taxon>
        <taxon>Moraceae</taxon>
        <taxon>Ficeae</taxon>
        <taxon>Ficus</taxon>
    </lineage>
</organism>
<dbReference type="EMBL" id="BTGU01000003">
    <property type="protein sequence ID" value="GMN30385.1"/>
    <property type="molecule type" value="Genomic_DNA"/>
</dbReference>